<dbReference type="InterPro" id="IPR037066">
    <property type="entry name" value="Plug_dom_sf"/>
</dbReference>
<evidence type="ECO:0000256" key="5">
    <source>
        <dbReference type="ARBA" id="ARBA00022496"/>
    </source>
</evidence>
<keyword evidence="6 14" id="KW-0812">Transmembrane</keyword>
<feature type="short sequence motif" description="TonB C-terminal box" evidence="15">
    <location>
        <begin position="821"/>
        <end position="838"/>
    </location>
</feature>
<evidence type="ECO:0000256" key="8">
    <source>
        <dbReference type="ARBA" id="ARBA00023004"/>
    </source>
</evidence>
<keyword evidence="5" id="KW-0410">Iron transport</keyword>
<evidence type="ECO:0000256" key="13">
    <source>
        <dbReference type="ARBA" id="ARBA00023237"/>
    </source>
</evidence>
<protein>
    <submittedName>
        <fullName evidence="18">Ferric-pseudobactin BN7/BN8 receptor</fullName>
    </submittedName>
</protein>
<dbReference type="RefSeq" id="WP_175176534.1">
    <property type="nucleotide sequence ID" value="NZ_CADIJX010000005.1"/>
</dbReference>
<dbReference type="GO" id="GO:0015344">
    <property type="term" value="F:siderophore uptake transmembrane transporter activity"/>
    <property type="evidence" value="ECO:0007669"/>
    <property type="project" value="TreeGrafter"/>
</dbReference>
<keyword evidence="10 16" id="KW-0798">TonB box</keyword>
<evidence type="ECO:0000256" key="6">
    <source>
        <dbReference type="ARBA" id="ARBA00022692"/>
    </source>
</evidence>
<evidence type="ECO:0000256" key="3">
    <source>
        <dbReference type="ARBA" id="ARBA00022448"/>
    </source>
</evidence>
<evidence type="ECO:0000256" key="7">
    <source>
        <dbReference type="ARBA" id="ARBA00022729"/>
    </source>
</evidence>
<dbReference type="PROSITE" id="PS52016">
    <property type="entry name" value="TONB_DEPENDENT_REC_3"/>
    <property type="match status" value="1"/>
</dbReference>
<dbReference type="GO" id="GO:0015891">
    <property type="term" value="P:siderophore transport"/>
    <property type="evidence" value="ECO:0007669"/>
    <property type="project" value="InterPro"/>
</dbReference>
<evidence type="ECO:0000256" key="15">
    <source>
        <dbReference type="PROSITE-ProRule" id="PRU10144"/>
    </source>
</evidence>
<keyword evidence="13 14" id="KW-0998">Cell outer membrane</keyword>
<dbReference type="InterPro" id="IPR010105">
    <property type="entry name" value="TonB_sidphr_rcpt"/>
</dbReference>
<keyword evidence="12 18" id="KW-0675">Receptor</keyword>
<dbReference type="PANTHER" id="PTHR32552:SF74">
    <property type="entry name" value="HYDROXAMATE SIDEROPHORE RECEPTOR FHUE"/>
    <property type="match status" value="1"/>
</dbReference>
<dbReference type="SUPFAM" id="SSF56935">
    <property type="entry name" value="Porins"/>
    <property type="match status" value="1"/>
</dbReference>
<gene>
    <name evidence="18" type="primary">pupB_3</name>
    <name evidence="18" type="ORF">LMG3431_04220</name>
</gene>
<evidence type="ECO:0000256" key="16">
    <source>
        <dbReference type="RuleBase" id="RU003357"/>
    </source>
</evidence>
<name>A0A6S7ANV8_9BURK</name>
<evidence type="ECO:0000256" key="9">
    <source>
        <dbReference type="ARBA" id="ARBA00023065"/>
    </source>
</evidence>
<evidence type="ECO:0000256" key="12">
    <source>
        <dbReference type="ARBA" id="ARBA00023170"/>
    </source>
</evidence>
<dbReference type="Gene3D" id="2.170.130.10">
    <property type="entry name" value="TonB-dependent receptor, plug domain"/>
    <property type="match status" value="1"/>
</dbReference>
<evidence type="ECO:0000313" key="19">
    <source>
        <dbReference type="Proteomes" id="UP000494108"/>
    </source>
</evidence>
<keyword evidence="7" id="KW-0732">Signal</keyword>
<dbReference type="CDD" id="cd01347">
    <property type="entry name" value="ligand_gated_channel"/>
    <property type="match status" value="1"/>
</dbReference>
<evidence type="ECO:0000256" key="4">
    <source>
        <dbReference type="ARBA" id="ARBA00022452"/>
    </source>
</evidence>
<evidence type="ECO:0000256" key="2">
    <source>
        <dbReference type="ARBA" id="ARBA00009810"/>
    </source>
</evidence>
<dbReference type="EMBL" id="CADIJX010000005">
    <property type="protein sequence ID" value="CAB3678222.1"/>
    <property type="molecule type" value="Genomic_DNA"/>
</dbReference>
<sequence length="838" mass="90899">MSITISRKRKPALSRPAPWRTWIGACGLAATLGTLPAPNIAHAQPAAVRIDIPAQSLNQALLQLGQQAPIEIYFVPGLVAGLNARQVSGTMTPEQALDQLLQGTGIRYVRDGGSITLTSAPGPVQLAPVTVTGAFDATSENTNSYAAQAVTLGKTAESLRETPQSVTVITSRQIEDRGMTTLADAMTAATGITVVPDEYVTGGKYFSRGFQITDIRVDGGAVAALGKNDFIADPDLVKYDRIEVLRGADGLYSGAGEPGGTINLVRKRPLEGFQAKGSVSAGSWDNYRAVADLSSPLVENGKLRGRIVAAADTKHYFYDTAKSAGQTFYGVLEADVAPRTTVMLGASYDKRRETPWYYGLPRYNTGEDIGFTRSTSLATDWSAKHHEAWDIFGDVKHTFANGWKFSLSATHSAQHYNDKYGYLSGAVDPATGDGMAYSGAYFRSAGYQNQLDTNLAGSFELLGRSHDFIIGADYSKHKAHAKRADLTSGGAVNLADVSQAYWPEPETPDFGVGTSYIDFPYYGEERSGAYARLRLSLADPLHVIGGLRISNYKQFLERSGIADDGSANWTERYNFKDNDVITPFGAVTYDLNEAWTTYFSYAEIYKPQAGYLSGPQPGKPLDPITGRTYEWGVKGSHMGGKLNTSAALYYTERNGEAAPDGRYPSDANPDDGSACCYIAQGKVVSRGIDLEASGELAAGWQVYAGYTFNHNKDRQGNQRYAKNTPAHLFKLWSTYRLPGQLNKWMVGGGVTMQSKSSVSGQEWVQSGGEWSQAGYTTRQGGYMLANALVQYDISKSMSATLNINNLFDKRYYSGLGSNSKNNYYGTPRNVMLTMRATF</sequence>
<dbReference type="GO" id="GO:0038023">
    <property type="term" value="F:signaling receptor activity"/>
    <property type="evidence" value="ECO:0007669"/>
    <property type="project" value="InterPro"/>
</dbReference>
<dbReference type="Pfam" id="PF00593">
    <property type="entry name" value="TonB_dep_Rec_b-barrel"/>
    <property type="match status" value="1"/>
</dbReference>
<evidence type="ECO:0000259" key="17">
    <source>
        <dbReference type="SMART" id="SM00965"/>
    </source>
</evidence>
<dbReference type="InterPro" id="IPR036942">
    <property type="entry name" value="Beta-barrel_TonB_sf"/>
</dbReference>
<organism evidence="18 19">
    <name type="scientific">Achromobacter pestifer</name>
    <dbReference type="NCBI Taxonomy" id="1353889"/>
    <lineage>
        <taxon>Bacteria</taxon>
        <taxon>Pseudomonadati</taxon>
        <taxon>Pseudomonadota</taxon>
        <taxon>Betaproteobacteria</taxon>
        <taxon>Burkholderiales</taxon>
        <taxon>Alcaligenaceae</taxon>
        <taxon>Achromobacter</taxon>
    </lineage>
</organism>
<keyword evidence="19" id="KW-1185">Reference proteome</keyword>
<dbReference type="Pfam" id="PF07660">
    <property type="entry name" value="STN"/>
    <property type="match status" value="1"/>
</dbReference>
<evidence type="ECO:0000256" key="11">
    <source>
        <dbReference type="ARBA" id="ARBA00023136"/>
    </source>
</evidence>
<dbReference type="GO" id="GO:0009279">
    <property type="term" value="C:cell outer membrane"/>
    <property type="evidence" value="ECO:0007669"/>
    <property type="project" value="UniProtKB-SubCell"/>
</dbReference>
<dbReference type="Proteomes" id="UP000494108">
    <property type="component" value="Unassembled WGS sequence"/>
</dbReference>
<dbReference type="PROSITE" id="PS01156">
    <property type="entry name" value="TONB_DEPENDENT_REC_2"/>
    <property type="match status" value="1"/>
</dbReference>
<evidence type="ECO:0000256" key="14">
    <source>
        <dbReference type="PROSITE-ProRule" id="PRU01360"/>
    </source>
</evidence>
<keyword evidence="8" id="KW-0408">Iron</keyword>
<dbReference type="InterPro" id="IPR000531">
    <property type="entry name" value="Beta-barrel_TonB"/>
</dbReference>
<comment type="subcellular location">
    <subcellularLocation>
        <location evidence="1 14">Cell outer membrane</location>
        <topology evidence="1 14">Multi-pass membrane protein</topology>
    </subcellularLocation>
</comment>
<keyword evidence="11 14" id="KW-0472">Membrane</keyword>
<reference evidence="18 19" key="1">
    <citation type="submission" date="2020-04" db="EMBL/GenBank/DDBJ databases">
        <authorList>
            <person name="De Canck E."/>
        </authorList>
    </citation>
    <scope>NUCLEOTIDE SEQUENCE [LARGE SCALE GENOMIC DNA]</scope>
    <source>
        <strain evidence="18 19">LMG 3431</strain>
    </source>
</reference>
<dbReference type="InterPro" id="IPR012910">
    <property type="entry name" value="Plug_dom"/>
</dbReference>
<dbReference type="AlphaFoldDB" id="A0A6S7ANV8"/>
<dbReference type="Gene3D" id="3.55.50.30">
    <property type="match status" value="1"/>
</dbReference>
<evidence type="ECO:0000256" key="10">
    <source>
        <dbReference type="ARBA" id="ARBA00023077"/>
    </source>
</evidence>
<dbReference type="InterPro" id="IPR011662">
    <property type="entry name" value="Secretin/TonB_short_N"/>
</dbReference>
<dbReference type="InterPro" id="IPR010917">
    <property type="entry name" value="TonB_rcpt_CS"/>
</dbReference>
<dbReference type="InterPro" id="IPR039426">
    <property type="entry name" value="TonB-dep_rcpt-like"/>
</dbReference>
<accession>A0A6S7ANV8</accession>
<dbReference type="NCBIfam" id="TIGR01783">
    <property type="entry name" value="TonB-siderophor"/>
    <property type="match status" value="1"/>
</dbReference>
<dbReference type="Pfam" id="PF07715">
    <property type="entry name" value="Plug"/>
    <property type="match status" value="1"/>
</dbReference>
<keyword evidence="9" id="KW-0406">Ion transport</keyword>
<evidence type="ECO:0000256" key="1">
    <source>
        <dbReference type="ARBA" id="ARBA00004571"/>
    </source>
</evidence>
<keyword evidence="4 14" id="KW-1134">Transmembrane beta strand</keyword>
<dbReference type="PANTHER" id="PTHR32552">
    <property type="entry name" value="FERRICHROME IRON RECEPTOR-RELATED"/>
    <property type="match status" value="1"/>
</dbReference>
<comment type="similarity">
    <text evidence="2 14 16">Belongs to the TonB-dependent receptor family.</text>
</comment>
<dbReference type="Gene3D" id="2.40.170.20">
    <property type="entry name" value="TonB-dependent receptor, beta-barrel domain"/>
    <property type="match status" value="1"/>
</dbReference>
<evidence type="ECO:0000313" key="18">
    <source>
        <dbReference type="EMBL" id="CAB3678222.1"/>
    </source>
</evidence>
<keyword evidence="3 14" id="KW-0813">Transport</keyword>
<proteinExistence type="inferred from homology"/>
<feature type="domain" description="Secretin/TonB short N-terminal" evidence="17">
    <location>
        <begin position="70"/>
        <end position="120"/>
    </location>
</feature>
<dbReference type="SMART" id="SM00965">
    <property type="entry name" value="STN"/>
    <property type="match status" value="1"/>
</dbReference>